<dbReference type="InterPro" id="IPR005475">
    <property type="entry name" value="Transketolase-like_Pyr-bd"/>
</dbReference>
<feature type="binding site" evidence="11">
    <location>
        <begin position="119"/>
        <end position="121"/>
    </location>
    <ligand>
        <name>thiamine diphosphate</name>
        <dbReference type="ChEBI" id="CHEBI:58937"/>
    </ligand>
</feature>
<dbReference type="HAMAP" id="MF_00315">
    <property type="entry name" value="DXP_synth"/>
    <property type="match status" value="1"/>
</dbReference>
<dbReference type="RefSeq" id="WP_111598327.1">
    <property type="nucleotide sequence ID" value="NZ_QLLL01000005.1"/>
</dbReference>
<dbReference type="GO" id="GO:0008661">
    <property type="term" value="F:1-deoxy-D-xylulose-5-phosphate synthase activity"/>
    <property type="evidence" value="ECO:0007669"/>
    <property type="project" value="UniProtKB-UniRule"/>
</dbReference>
<dbReference type="InterPro" id="IPR005477">
    <property type="entry name" value="Dxylulose-5-P_synthase"/>
</dbReference>
<dbReference type="Pfam" id="PF02780">
    <property type="entry name" value="Transketolase_C"/>
    <property type="match status" value="1"/>
</dbReference>
<dbReference type="CDD" id="cd02007">
    <property type="entry name" value="TPP_DXS"/>
    <property type="match status" value="1"/>
</dbReference>
<evidence type="ECO:0000256" key="2">
    <source>
        <dbReference type="ARBA" id="ARBA00011081"/>
    </source>
</evidence>
<dbReference type="Proteomes" id="UP000249547">
    <property type="component" value="Unassembled WGS sequence"/>
</dbReference>
<dbReference type="Gene3D" id="3.40.50.970">
    <property type="match status" value="2"/>
</dbReference>
<protein>
    <recommendedName>
        <fullName evidence="11">1-deoxy-D-xylulose-5-phosphate synthase</fullName>
        <ecNumber evidence="11">2.2.1.7</ecNumber>
    </recommendedName>
    <alternativeName>
        <fullName evidence="11">1-deoxyxylulose-5-phosphate synthase</fullName>
        <shortName evidence="11">DXP synthase</shortName>
        <shortName evidence="11">DXPS</shortName>
    </alternativeName>
</protein>
<dbReference type="Pfam" id="PF13292">
    <property type="entry name" value="DXP_synthase_N"/>
    <property type="match status" value="1"/>
</dbReference>
<evidence type="ECO:0000256" key="8">
    <source>
        <dbReference type="ARBA" id="ARBA00023052"/>
    </source>
</evidence>
<dbReference type="GO" id="GO:0009228">
    <property type="term" value="P:thiamine biosynthetic process"/>
    <property type="evidence" value="ECO:0007669"/>
    <property type="project" value="UniProtKB-UniRule"/>
</dbReference>
<dbReference type="GO" id="GO:0000287">
    <property type="term" value="F:magnesium ion binding"/>
    <property type="evidence" value="ECO:0007669"/>
    <property type="project" value="UniProtKB-UniRule"/>
</dbReference>
<feature type="binding site" evidence="11">
    <location>
        <position position="180"/>
    </location>
    <ligand>
        <name>Mg(2+)</name>
        <dbReference type="ChEBI" id="CHEBI:18420"/>
    </ligand>
</feature>
<dbReference type="NCBIfam" id="NF003933">
    <property type="entry name" value="PRK05444.2-2"/>
    <property type="match status" value="1"/>
</dbReference>
<dbReference type="GO" id="GO:0016114">
    <property type="term" value="P:terpenoid biosynthetic process"/>
    <property type="evidence" value="ECO:0007669"/>
    <property type="project" value="UniProtKB-UniRule"/>
</dbReference>
<comment type="caution">
    <text evidence="13">The sequence shown here is derived from an EMBL/GenBank/DDBJ whole genome shotgun (WGS) entry which is preliminary data.</text>
</comment>
<dbReference type="Pfam" id="PF02779">
    <property type="entry name" value="Transket_pyr"/>
    <property type="match status" value="1"/>
</dbReference>
<evidence type="ECO:0000256" key="4">
    <source>
        <dbReference type="ARBA" id="ARBA00022679"/>
    </source>
</evidence>
<dbReference type="UniPathway" id="UPA00064">
    <property type="reaction ID" value="UER00091"/>
</dbReference>
<keyword evidence="8 11" id="KW-0786">Thiamine pyrophosphate</keyword>
<dbReference type="InterPro" id="IPR029061">
    <property type="entry name" value="THDP-binding"/>
</dbReference>
<gene>
    <name evidence="11" type="primary">dxs</name>
    <name evidence="13" type="ORF">LX64_02885</name>
</gene>
<dbReference type="EMBL" id="QLLL01000005">
    <property type="protein sequence ID" value="RAJ04008.1"/>
    <property type="molecule type" value="Genomic_DNA"/>
</dbReference>
<comment type="subunit">
    <text evidence="3 11">Homodimer.</text>
</comment>
<keyword evidence="14" id="KW-1185">Reference proteome</keyword>
<dbReference type="OrthoDB" id="9803371at2"/>
<comment type="similarity">
    <text evidence="2 11">Belongs to the transketolase family. DXPS subfamily.</text>
</comment>
<feature type="binding site" evidence="11">
    <location>
        <position position="292"/>
    </location>
    <ligand>
        <name>thiamine diphosphate</name>
        <dbReference type="ChEBI" id="CHEBI:58937"/>
    </ligand>
</feature>
<dbReference type="EC" id="2.2.1.7" evidence="11"/>
<feature type="binding site" evidence="11">
    <location>
        <position position="180"/>
    </location>
    <ligand>
        <name>thiamine diphosphate</name>
        <dbReference type="ChEBI" id="CHEBI:58937"/>
    </ligand>
</feature>
<evidence type="ECO:0000313" key="14">
    <source>
        <dbReference type="Proteomes" id="UP000249547"/>
    </source>
</evidence>
<keyword evidence="6 11" id="KW-0460">Magnesium</keyword>
<reference evidence="13 14" key="1">
    <citation type="submission" date="2018-06" db="EMBL/GenBank/DDBJ databases">
        <title>Genomic Encyclopedia of Archaeal and Bacterial Type Strains, Phase II (KMG-II): from individual species to whole genera.</title>
        <authorList>
            <person name="Goeker M."/>
        </authorList>
    </citation>
    <scope>NUCLEOTIDE SEQUENCE [LARGE SCALE GENOMIC DNA]</scope>
    <source>
        <strain evidence="13 14">DSM 23857</strain>
    </source>
</reference>
<comment type="cofactor">
    <cofactor evidence="11">
        <name>Mg(2+)</name>
        <dbReference type="ChEBI" id="CHEBI:18420"/>
    </cofactor>
    <text evidence="11">Binds 1 Mg(2+) ion per subunit.</text>
</comment>
<keyword evidence="5 11" id="KW-0479">Metal-binding</keyword>
<dbReference type="GO" id="GO:0005829">
    <property type="term" value="C:cytosol"/>
    <property type="evidence" value="ECO:0007669"/>
    <property type="project" value="TreeGrafter"/>
</dbReference>
<keyword evidence="9 11" id="KW-0414">Isoprene biosynthesis</keyword>
<dbReference type="CDD" id="cd07033">
    <property type="entry name" value="TPP_PYR_DXS_TK_like"/>
    <property type="match status" value="1"/>
</dbReference>
<dbReference type="PROSITE" id="PS00802">
    <property type="entry name" value="TRANSKETOLASE_2"/>
    <property type="match status" value="1"/>
</dbReference>
<feature type="domain" description="Transketolase-like pyrimidine-binding" evidence="12">
    <location>
        <begin position="326"/>
        <end position="492"/>
    </location>
</feature>
<dbReference type="GO" id="GO:0019288">
    <property type="term" value="P:isopentenyl diphosphate biosynthetic process, methylerythritol 4-phosphate pathway"/>
    <property type="evidence" value="ECO:0007669"/>
    <property type="project" value="TreeGrafter"/>
</dbReference>
<sequence length="645" mass="71143">MDITAGQLLSQIQYPSDLRKLTKEQLHQVCDDLRQYIIDVVSVHGGHFAASLGVVELTVALHYVYNTPYDQLVWDVGHQAYGHKILTGRKDVFHTNRKFNGISGFPKRAESEYDTFGVGHSSTSISAALGMAIASAYKGEHDRQHIAVIGDGAMTAGMAFEALNHAGVANANVLIILNDNCMSIDPNVGALKEYLTDISTSPTYNRLRDETWNLLGKLPVGKKFTRDMASKLEAGLKGMVSKSSNLFESLKLRYFGPIDGHNITKLVDTLQDLKDIPGPKLLHISTVKGKGYALAEKDQTKWHAPGLFDKITGEIFKKPVTAPQAPKYQDVFGHTIIELAEMNDKIMGITPAMPSGSSLKFMMEKMPNRAIDVGICEQHAVTLSAGLATQGMQVFCNIYSSFFQRAYDQALHDVAIQNLPVIFCLDRAGLVGEDGATHHGAYDIPFMRCVPNMVISAPMNEEELRNLMYTAQLPSNEHPFVIRYPRGEGVMPEWRTPFKEIKIGTGRKIRDGRDVAILSLGHTGNFVVEACKDLMNDGLQPAHYDMRFVKPLDEAILHEVFSQYDKVLTVEDGAIQGGFGTAILEFMAKYGYKADIKILGIPDELIEHGKPAELYRLCGYDAKGIAEGVREMLKSKVTVSATTSV</sequence>
<evidence type="ECO:0000256" key="10">
    <source>
        <dbReference type="ARBA" id="ARBA00055605"/>
    </source>
</evidence>
<dbReference type="FunFam" id="3.40.50.970:FF:000005">
    <property type="entry name" value="1-deoxy-D-xylulose-5-phosphate synthase"/>
    <property type="match status" value="1"/>
</dbReference>
<evidence type="ECO:0000259" key="12">
    <source>
        <dbReference type="SMART" id="SM00861"/>
    </source>
</evidence>
<keyword evidence="4 11" id="KW-0808">Transferase</keyword>
<evidence type="ECO:0000313" key="13">
    <source>
        <dbReference type="EMBL" id="RAJ04008.1"/>
    </source>
</evidence>
<comment type="catalytic activity">
    <reaction evidence="11">
        <text>D-glyceraldehyde 3-phosphate + pyruvate + H(+) = 1-deoxy-D-xylulose 5-phosphate + CO2</text>
        <dbReference type="Rhea" id="RHEA:12605"/>
        <dbReference type="ChEBI" id="CHEBI:15361"/>
        <dbReference type="ChEBI" id="CHEBI:15378"/>
        <dbReference type="ChEBI" id="CHEBI:16526"/>
        <dbReference type="ChEBI" id="CHEBI:57792"/>
        <dbReference type="ChEBI" id="CHEBI:59776"/>
        <dbReference type="EC" id="2.2.1.7"/>
    </reaction>
</comment>
<evidence type="ECO:0000256" key="1">
    <source>
        <dbReference type="ARBA" id="ARBA00004980"/>
    </source>
</evidence>
<comment type="cofactor">
    <cofactor evidence="11">
        <name>thiamine diphosphate</name>
        <dbReference type="ChEBI" id="CHEBI:58937"/>
    </cofactor>
    <text evidence="11">Binds 1 thiamine pyrophosphate per subunit.</text>
</comment>
<evidence type="ECO:0000256" key="5">
    <source>
        <dbReference type="ARBA" id="ARBA00022723"/>
    </source>
</evidence>
<comment type="pathway">
    <text evidence="1 11">Metabolic intermediate biosynthesis; 1-deoxy-D-xylulose 5-phosphate biosynthesis; 1-deoxy-D-xylulose 5-phosphate from D-glyceraldehyde 3-phosphate and pyruvate: step 1/1.</text>
</comment>
<evidence type="ECO:0000256" key="3">
    <source>
        <dbReference type="ARBA" id="ARBA00011738"/>
    </source>
</evidence>
<evidence type="ECO:0000256" key="9">
    <source>
        <dbReference type="ARBA" id="ARBA00023229"/>
    </source>
</evidence>
<dbReference type="InterPro" id="IPR020826">
    <property type="entry name" value="Transketolase_BS"/>
</dbReference>
<keyword evidence="7 11" id="KW-0784">Thiamine biosynthesis</keyword>
<dbReference type="SUPFAM" id="SSF52518">
    <property type="entry name" value="Thiamin diphosphate-binding fold (THDP-binding)"/>
    <property type="match status" value="2"/>
</dbReference>
<dbReference type="PROSITE" id="PS00801">
    <property type="entry name" value="TRANSKETOLASE_1"/>
    <property type="match status" value="1"/>
</dbReference>
<dbReference type="InterPro" id="IPR033248">
    <property type="entry name" value="Transketolase_C"/>
</dbReference>
<feature type="binding site" evidence="11">
    <location>
        <position position="78"/>
    </location>
    <ligand>
        <name>thiamine diphosphate</name>
        <dbReference type="ChEBI" id="CHEBI:58937"/>
    </ligand>
</feature>
<dbReference type="SUPFAM" id="SSF52922">
    <property type="entry name" value="TK C-terminal domain-like"/>
    <property type="match status" value="1"/>
</dbReference>
<evidence type="ECO:0000256" key="7">
    <source>
        <dbReference type="ARBA" id="ARBA00022977"/>
    </source>
</evidence>
<dbReference type="InterPro" id="IPR009014">
    <property type="entry name" value="Transketo_C/PFOR_II"/>
</dbReference>
<dbReference type="FunFam" id="3.40.50.920:FF:000002">
    <property type="entry name" value="1-deoxy-D-xylulose-5-phosphate synthase"/>
    <property type="match status" value="1"/>
</dbReference>
<feature type="binding site" evidence="11">
    <location>
        <begin position="152"/>
        <end position="153"/>
    </location>
    <ligand>
        <name>thiamine diphosphate</name>
        <dbReference type="ChEBI" id="CHEBI:58937"/>
    </ligand>
</feature>
<dbReference type="AlphaFoldDB" id="A0A327QJ52"/>
<proteinExistence type="inferred from homology"/>
<evidence type="ECO:0000256" key="6">
    <source>
        <dbReference type="ARBA" id="ARBA00022842"/>
    </source>
</evidence>
<name>A0A327QJ52_9BACT</name>
<accession>A0A327QJ52</accession>
<feature type="binding site" evidence="11">
    <location>
        <position position="377"/>
    </location>
    <ligand>
        <name>thiamine diphosphate</name>
        <dbReference type="ChEBI" id="CHEBI:58937"/>
    </ligand>
</feature>
<organism evidence="13 14">
    <name type="scientific">Chitinophaga skermanii</name>
    <dbReference type="NCBI Taxonomy" id="331697"/>
    <lineage>
        <taxon>Bacteria</taxon>
        <taxon>Pseudomonadati</taxon>
        <taxon>Bacteroidota</taxon>
        <taxon>Chitinophagia</taxon>
        <taxon>Chitinophagales</taxon>
        <taxon>Chitinophagaceae</taxon>
        <taxon>Chitinophaga</taxon>
    </lineage>
</organism>
<dbReference type="Gene3D" id="3.40.50.920">
    <property type="match status" value="1"/>
</dbReference>
<comment type="function">
    <text evidence="10 11">Catalyzes the acyloin condensation reaction between C atoms 2 and 3 of pyruvate and glyceraldehyde 3-phosphate to yield 1-deoxy-D-xylulose-5-phosphate (DXP).</text>
</comment>
<dbReference type="PANTHER" id="PTHR43322:SF5">
    <property type="entry name" value="1-DEOXY-D-XYLULOSE-5-PHOSPHATE SYNTHASE, CHLOROPLASTIC"/>
    <property type="match status" value="1"/>
</dbReference>
<dbReference type="InterPro" id="IPR049557">
    <property type="entry name" value="Transketolase_CS"/>
</dbReference>
<dbReference type="NCBIfam" id="TIGR00204">
    <property type="entry name" value="dxs"/>
    <property type="match status" value="1"/>
</dbReference>
<evidence type="ECO:0000256" key="11">
    <source>
        <dbReference type="HAMAP-Rule" id="MF_00315"/>
    </source>
</evidence>
<dbReference type="SMART" id="SM00861">
    <property type="entry name" value="Transket_pyr"/>
    <property type="match status" value="1"/>
</dbReference>
<dbReference type="PANTHER" id="PTHR43322">
    <property type="entry name" value="1-D-DEOXYXYLULOSE 5-PHOSPHATE SYNTHASE-RELATED"/>
    <property type="match status" value="1"/>
</dbReference>
<feature type="binding site" evidence="11">
    <location>
        <position position="151"/>
    </location>
    <ligand>
        <name>Mg(2+)</name>
        <dbReference type="ChEBI" id="CHEBI:18420"/>
    </ligand>
</feature>
<dbReference type="GO" id="GO:0030976">
    <property type="term" value="F:thiamine pyrophosphate binding"/>
    <property type="evidence" value="ECO:0007669"/>
    <property type="project" value="UniProtKB-UniRule"/>
</dbReference>